<dbReference type="InterPro" id="IPR049054">
    <property type="entry name" value="CN_hydtase_beta-like_N"/>
</dbReference>
<dbReference type="EMBL" id="JACCHP010000003">
    <property type="protein sequence ID" value="MBH5397244.1"/>
    <property type="molecule type" value="Genomic_DNA"/>
</dbReference>
<dbReference type="SUPFAM" id="SSF50090">
    <property type="entry name" value="Electron transport accessory proteins"/>
    <property type="match status" value="1"/>
</dbReference>
<dbReference type="InterPro" id="IPR008990">
    <property type="entry name" value="Elect_transpt_acc-like_dom_sf"/>
</dbReference>
<keyword evidence="3" id="KW-1185">Reference proteome</keyword>
<sequence>MTDAMSTARFAPDFGEQSFDDPWQATLFAITVRTSQAGHFSWTEWGERFSAGLARHGDALTSEAYFQTWIDTFCDLVGRKLAIDEANIRATMEDWRRSYLVTPHGQPVVLRRDLPATIIDACRPAHHHHYHHSNPAVLPGPIYVDPALPPAGGRS</sequence>
<dbReference type="Proteomes" id="UP000807370">
    <property type="component" value="Unassembled WGS sequence"/>
</dbReference>
<dbReference type="InterPro" id="IPR023808">
    <property type="entry name" value="Nitrile_Hydratase_acc_put"/>
</dbReference>
<feature type="domain" description="Nitrile hydratase beta subunit-like N-terminal" evidence="1">
    <location>
        <begin position="16"/>
        <end position="97"/>
    </location>
</feature>
<dbReference type="NCBIfam" id="TIGR03889">
    <property type="entry name" value="nitrile_acc"/>
    <property type="match status" value="1"/>
</dbReference>
<proteinExistence type="predicted"/>
<dbReference type="InterPro" id="IPR042262">
    <property type="entry name" value="CN_hydtase_beta_C"/>
</dbReference>
<dbReference type="RefSeq" id="WP_197958631.1">
    <property type="nucleotide sequence ID" value="NZ_JACCHP010000003.1"/>
</dbReference>
<gene>
    <name evidence="2" type="ORF">HZZ13_05480</name>
</gene>
<organism evidence="2 3">
    <name type="scientific">Bradyrhizobium agreste</name>
    <dbReference type="NCBI Taxonomy" id="2751811"/>
    <lineage>
        <taxon>Bacteria</taxon>
        <taxon>Pseudomonadati</taxon>
        <taxon>Pseudomonadota</taxon>
        <taxon>Alphaproteobacteria</taxon>
        <taxon>Hyphomicrobiales</taxon>
        <taxon>Nitrobacteraceae</taxon>
        <taxon>Bradyrhizobium</taxon>
    </lineage>
</organism>
<comment type="caution">
    <text evidence="2">The sequence shown here is derived from an EMBL/GenBank/DDBJ whole genome shotgun (WGS) entry which is preliminary data.</text>
</comment>
<dbReference type="Pfam" id="PF21006">
    <property type="entry name" value="NHase_beta_N"/>
    <property type="match status" value="1"/>
</dbReference>
<name>A0ABS0PJ64_9BRAD</name>
<reference evidence="2 3" key="1">
    <citation type="submission" date="2020-07" db="EMBL/GenBank/DDBJ databases">
        <title>Bradyrhizobium diversity isolated from nodules of indigenous legumes of Western Australia.</title>
        <authorList>
            <person name="Klepa M.S."/>
        </authorList>
    </citation>
    <scope>NUCLEOTIDE SEQUENCE [LARGE SCALE GENOMIC DNA]</scope>
    <source>
        <strain evidence="2 3">CNPSo 4010</strain>
    </source>
</reference>
<accession>A0ABS0PJ64</accession>
<protein>
    <submittedName>
        <fullName evidence="2">Nitrile hydratase accessory protein</fullName>
    </submittedName>
</protein>
<evidence type="ECO:0000313" key="2">
    <source>
        <dbReference type="EMBL" id="MBH5397244.1"/>
    </source>
</evidence>
<evidence type="ECO:0000259" key="1">
    <source>
        <dbReference type="Pfam" id="PF21006"/>
    </source>
</evidence>
<dbReference type="Gene3D" id="1.10.472.20">
    <property type="entry name" value="Nitrile hydratase, beta subunit"/>
    <property type="match status" value="1"/>
</dbReference>
<evidence type="ECO:0000313" key="3">
    <source>
        <dbReference type="Proteomes" id="UP000807370"/>
    </source>
</evidence>